<dbReference type="AlphaFoldDB" id="A0A2T4YZL5"/>
<proteinExistence type="predicted"/>
<protein>
    <submittedName>
        <fullName evidence="1">Uncharacterized protein</fullName>
    </submittedName>
</protein>
<evidence type="ECO:0000313" key="2">
    <source>
        <dbReference type="Proteomes" id="UP000241639"/>
    </source>
</evidence>
<evidence type="ECO:0000313" key="1">
    <source>
        <dbReference type="EMBL" id="PTM52704.1"/>
    </source>
</evidence>
<dbReference type="CDD" id="cd10227">
    <property type="entry name" value="ASKHA_NBD_ParM-like"/>
    <property type="match status" value="1"/>
</dbReference>
<dbReference type="Gene3D" id="3.30.420.40">
    <property type="match status" value="1"/>
</dbReference>
<sequence>MAIINLGVDGGNNLGKVAGPHGATMFNSLMGEYKPNNLREGKLFDDDMVWEYLNNGTRGIAGEFVKYETKKGLSGTKKSMSKNHPQAGMRVLLGIVWYIEQFNITQREFNIGTLNTIGAIKLNGNQDKVEMQERLLGEHSLIVNDTRYDFRIHNVGVFPETAVAGLSDPVDDIHHVIELGSGQTGMATLLKSKYIAERSDTLSFGLQNGVTDNYGEIARRLTERAEELDWEQDELTRLCGGGAKVSALVKEIRDAFGSHLPILRPKLRLLDGRVIEEDPIYANSIAVQRLMEKKFGVVA</sequence>
<dbReference type="Proteomes" id="UP000241639">
    <property type="component" value="Unassembled WGS sequence"/>
</dbReference>
<comment type="caution">
    <text evidence="1">The sequence shown here is derived from an EMBL/GenBank/DDBJ whole genome shotgun (WGS) entry which is preliminary data.</text>
</comment>
<dbReference type="EMBL" id="PZZP01000005">
    <property type="protein sequence ID" value="PTM52704.1"/>
    <property type="molecule type" value="Genomic_DNA"/>
</dbReference>
<reference evidence="1 2" key="1">
    <citation type="submission" date="2018-04" db="EMBL/GenBank/DDBJ databases">
        <title>Genomic Encyclopedia of Archaeal and Bacterial Type Strains, Phase II (KMG-II): from individual species to whole genera.</title>
        <authorList>
            <person name="Goeker M."/>
        </authorList>
    </citation>
    <scope>NUCLEOTIDE SEQUENCE [LARGE SCALE GENOMIC DNA]</scope>
    <source>
        <strain evidence="1 2">DSM 45169</strain>
    </source>
</reference>
<name>A0A2T4YZL5_9BACL</name>
<organism evidence="1 2">
    <name type="scientific">Desmospora activa DSM 45169</name>
    <dbReference type="NCBI Taxonomy" id="1121389"/>
    <lineage>
        <taxon>Bacteria</taxon>
        <taxon>Bacillati</taxon>
        <taxon>Bacillota</taxon>
        <taxon>Bacilli</taxon>
        <taxon>Bacillales</taxon>
        <taxon>Thermoactinomycetaceae</taxon>
        <taxon>Desmospora</taxon>
    </lineage>
</organism>
<dbReference type="RefSeq" id="WP_107728653.1">
    <property type="nucleotide sequence ID" value="NZ_PZZP01000005.1"/>
</dbReference>
<accession>A0A2T4YZL5</accession>
<gene>
    <name evidence="1" type="ORF">C8J48_3697</name>
</gene>
<keyword evidence="2" id="KW-1185">Reference proteome</keyword>